<dbReference type="Gene3D" id="3.30.160.20">
    <property type="match status" value="1"/>
</dbReference>
<dbReference type="SUPFAM" id="SSF54768">
    <property type="entry name" value="dsRNA-binding domain-like"/>
    <property type="match status" value="1"/>
</dbReference>
<dbReference type="RefSeq" id="XP_032455682.1">
    <property type="nucleotide sequence ID" value="XM_032599791.1"/>
</dbReference>
<dbReference type="AlphaFoldDB" id="A0A7M7QWQ3"/>
<dbReference type="OrthoDB" id="10034606at2759"/>
<dbReference type="Proteomes" id="UP000002358">
    <property type="component" value="Chromosome 4"/>
</dbReference>
<dbReference type="KEGG" id="nvi:116738584"/>
<reference evidence="1" key="1">
    <citation type="submission" date="2021-01" db="UniProtKB">
        <authorList>
            <consortium name="EnsemblMetazoa"/>
        </authorList>
    </citation>
    <scope>IDENTIFICATION</scope>
</reference>
<keyword evidence="2" id="KW-1185">Reference proteome</keyword>
<name>A0A7M7QWQ3_NASVI</name>
<accession>A0A7M7QWQ3</accession>
<evidence type="ECO:0000313" key="1">
    <source>
        <dbReference type="EnsemblMetazoa" id="XP_032455682"/>
    </source>
</evidence>
<dbReference type="GeneID" id="116738584"/>
<dbReference type="RefSeq" id="XP_032455681.1">
    <property type="nucleotide sequence ID" value="XM_032599790.1"/>
</dbReference>
<dbReference type="EnsemblMetazoa" id="XM_032599790">
    <property type="protein sequence ID" value="XP_032455681"/>
    <property type="gene ID" value="LOC116738584"/>
</dbReference>
<proteinExistence type="predicted"/>
<dbReference type="RefSeq" id="XP_032455680.1">
    <property type="nucleotide sequence ID" value="XM_032599789.1"/>
</dbReference>
<dbReference type="InterPro" id="IPR041966">
    <property type="entry name" value="LOTUS-like"/>
</dbReference>
<dbReference type="SMR" id="A0A7M7QWQ3"/>
<evidence type="ECO:0000313" key="2">
    <source>
        <dbReference type="Proteomes" id="UP000002358"/>
    </source>
</evidence>
<sequence>MSYLSWNEWSQIIRSFIQYFAEGVRLEEFAAIMSGLGDLTVPYRSFNFQTLEDMLRKIPGLKLVYKNGRLVITAVMSENTSHLNRLHTTRHYLPLLRRNRITPPANESNNPRRFRVAGNSLFATVRARRRLNLSSPTRMAPSLQINRTISFYQRLRQSTLSIQNELAPTPIILEQQRLISEANMDDPRLRLFNYTHARGLPEPVYGQIFVNNDDNVYATAEVNKIKHHSYPHEAKTKEEAEKVAAKKALRLLTMEETTPQVTTEDSSLILGRVLEIVESYPNGIFKSYVEEIYAKKYIEALPENWLEIVEHEVNIVIGANNEPKLSPL</sequence>
<dbReference type="EnsemblMetazoa" id="XM_032599791">
    <property type="protein sequence ID" value="XP_032455682"/>
    <property type="gene ID" value="LOC116738584"/>
</dbReference>
<organism evidence="1 2">
    <name type="scientific">Nasonia vitripennis</name>
    <name type="common">Parasitic wasp</name>
    <dbReference type="NCBI Taxonomy" id="7425"/>
    <lineage>
        <taxon>Eukaryota</taxon>
        <taxon>Metazoa</taxon>
        <taxon>Ecdysozoa</taxon>
        <taxon>Arthropoda</taxon>
        <taxon>Hexapoda</taxon>
        <taxon>Insecta</taxon>
        <taxon>Pterygota</taxon>
        <taxon>Neoptera</taxon>
        <taxon>Endopterygota</taxon>
        <taxon>Hymenoptera</taxon>
        <taxon>Apocrita</taxon>
        <taxon>Proctotrupomorpha</taxon>
        <taxon>Chalcidoidea</taxon>
        <taxon>Pteromalidae</taxon>
        <taxon>Pteromalinae</taxon>
        <taxon>Nasonia</taxon>
    </lineage>
</organism>
<dbReference type="EnsemblMetazoa" id="XM_032599789">
    <property type="protein sequence ID" value="XP_032455680"/>
    <property type="gene ID" value="LOC116738584"/>
</dbReference>
<dbReference type="Gene3D" id="3.30.420.610">
    <property type="entry name" value="LOTUS domain-like"/>
    <property type="match status" value="2"/>
</dbReference>
<dbReference type="InParanoid" id="A0A7M7QWQ3"/>
<dbReference type="RefSeq" id="XP_032455679.1">
    <property type="nucleotide sequence ID" value="XM_032599788.1"/>
</dbReference>
<protein>
    <submittedName>
        <fullName evidence="1">Uncharacterized protein</fullName>
    </submittedName>
</protein>
<dbReference type="EnsemblMetazoa" id="XM_032599788">
    <property type="protein sequence ID" value="XP_032455679"/>
    <property type="gene ID" value="LOC116738584"/>
</dbReference>